<evidence type="ECO:0000256" key="1">
    <source>
        <dbReference type="ARBA" id="ARBA00005254"/>
    </source>
</evidence>
<dbReference type="InterPro" id="IPR003965">
    <property type="entry name" value="Fatty_acid_synthase"/>
</dbReference>
<dbReference type="PANTHER" id="PTHR43841">
    <property type="entry name" value="3-HYDROXYACYL-THIOESTER DEHYDRATASE HTDX-RELATED"/>
    <property type="match status" value="1"/>
</dbReference>
<dbReference type="GO" id="GO:0004312">
    <property type="term" value="F:fatty acid synthase activity"/>
    <property type="evidence" value="ECO:0007669"/>
    <property type="project" value="InterPro"/>
</dbReference>
<reference evidence="4" key="1">
    <citation type="submission" date="2016-10" db="EMBL/GenBank/DDBJ databases">
        <authorList>
            <person name="Varghese N."/>
            <person name="Submissions S."/>
        </authorList>
    </citation>
    <scope>NUCLEOTIDE SEQUENCE [LARGE SCALE GENOMIC DNA]</scope>
    <source>
        <strain evidence="4">DSM 45459</strain>
    </source>
</reference>
<keyword evidence="4" id="KW-1185">Reference proteome</keyword>
<evidence type="ECO:0000313" key="3">
    <source>
        <dbReference type="EMBL" id="SDR04101.1"/>
    </source>
</evidence>
<feature type="domain" description="MaoC-like" evidence="2">
    <location>
        <begin position="189"/>
        <end position="258"/>
    </location>
</feature>
<dbReference type="InterPro" id="IPR002539">
    <property type="entry name" value="MaoC-like_dom"/>
</dbReference>
<dbReference type="Pfam" id="PF01575">
    <property type="entry name" value="MaoC_dehydratas"/>
    <property type="match status" value="1"/>
</dbReference>
<comment type="similarity">
    <text evidence="1">Belongs to the enoyl-CoA hydratase/isomerase family.</text>
</comment>
<dbReference type="RefSeq" id="WP_092525191.1">
    <property type="nucleotide sequence ID" value="NZ_FNKO01000002.1"/>
</dbReference>
<dbReference type="Gene3D" id="3.10.129.10">
    <property type="entry name" value="Hotdog Thioesterase"/>
    <property type="match status" value="1"/>
</dbReference>
<dbReference type="AlphaFoldDB" id="A0A1H1FT81"/>
<dbReference type="SUPFAM" id="SSF54637">
    <property type="entry name" value="Thioesterase/thiol ester dehydrase-isomerase"/>
    <property type="match status" value="2"/>
</dbReference>
<accession>A0A1H1FT81</accession>
<organism evidence="3 4">
    <name type="scientific">Actinopolyspora saharensis</name>
    <dbReference type="NCBI Taxonomy" id="995062"/>
    <lineage>
        <taxon>Bacteria</taxon>
        <taxon>Bacillati</taxon>
        <taxon>Actinomycetota</taxon>
        <taxon>Actinomycetes</taxon>
        <taxon>Actinopolysporales</taxon>
        <taxon>Actinopolysporaceae</taxon>
        <taxon>Actinopolyspora</taxon>
    </lineage>
</organism>
<dbReference type="EMBL" id="FNKO01000002">
    <property type="protein sequence ID" value="SDR04101.1"/>
    <property type="molecule type" value="Genomic_DNA"/>
</dbReference>
<evidence type="ECO:0000259" key="2">
    <source>
        <dbReference type="Pfam" id="PF01575"/>
    </source>
</evidence>
<gene>
    <name evidence="3" type="ORF">SAMN04489718_3220</name>
</gene>
<dbReference type="OrthoDB" id="9774179at2"/>
<dbReference type="PRINTS" id="PR01483">
    <property type="entry name" value="FASYNTHASE"/>
</dbReference>
<proteinExistence type="inferred from homology"/>
<dbReference type="GO" id="GO:0006633">
    <property type="term" value="P:fatty acid biosynthetic process"/>
    <property type="evidence" value="ECO:0007669"/>
    <property type="project" value="InterPro"/>
</dbReference>
<dbReference type="Proteomes" id="UP000199301">
    <property type="component" value="Unassembled WGS sequence"/>
</dbReference>
<dbReference type="STRING" id="995062.SAMN04489718_3220"/>
<dbReference type="PANTHER" id="PTHR43841:SF1">
    <property type="entry name" value="3-HYDROXYACYL-THIOESTER DEHYDRATASE X"/>
    <property type="match status" value="1"/>
</dbReference>
<dbReference type="InterPro" id="IPR029069">
    <property type="entry name" value="HotDog_dom_sf"/>
</dbReference>
<evidence type="ECO:0000313" key="4">
    <source>
        <dbReference type="Proteomes" id="UP000199301"/>
    </source>
</evidence>
<protein>
    <submittedName>
        <fullName evidence="3">Acyl dehydratase</fullName>
    </submittedName>
</protein>
<sequence length="294" mass="32221">MSTAELTESPKLGPLYLKAAATAPLRRGASAEEDLPGTEYVRSDVPVDREHLAEYNRICGFGTRDELPLTYPHITSFPLAVRLMTDRDFPFPLVGLVHVANSITRHEPLLVTDTLTQRVRLAGPRPHPKGIQFDVVTETGVGGRTVWTETSTYLHRGARNESAPRQEDIAEIEAGQPTAVWKLPGDLGRRYAAVSGDRNPIHLHPLTAKAFGFPRTIAHGMWSAARCLAAFEGRLPTACTVDVEFAKPVLLPSRVEFTERTAPDSAEKSFALHSTAGRTHLRGRLHRNEAGDAA</sequence>
<name>A0A1H1FT81_9ACTN</name>
<dbReference type="GO" id="GO:0005835">
    <property type="term" value="C:fatty acid synthase complex"/>
    <property type="evidence" value="ECO:0007669"/>
    <property type="project" value="InterPro"/>
</dbReference>